<name>D9THI6_CALOO</name>
<keyword evidence="4" id="KW-0564">Palmitate</keyword>
<evidence type="ECO:0000256" key="4">
    <source>
        <dbReference type="ARBA" id="ARBA00023139"/>
    </source>
</evidence>
<keyword evidence="3" id="KW-0472">Membrane</keyword>
<keyword evidence="2" id="KW-0732">Signal</keyword>
<organism evidence="6 7">
    <name type="scientific">Caldicellulosiruptor obsidiansis (strain ATCC BAA-2073 / JCM 16842 / OB47)</name>
    <dbReference type="NCBI Taxonomy" id="608506"/>
    <lineage>
        <taxon>Bacteria</taxon>
        <taxon>Bacillati</taxon>
        <taxon>Bacillota</taxon>
        <taxon>Bacillota incertae sedis</taxon>
        <taxon>Caldicellulosiruptorales</taxon>
        <taxon>Caldicellulosiruptoraceae</taxon>
        <taxon>Caldicellulosiruptor</taxon>
    </lineage>
</organism>
<dbReference type="EMBL" id="CP002164">
    <property type="protein sequence ID" value="ADL41551.1"/>
    <property type="molecule type" value="Genomic_DNA"/>
</dbReference>
<dbReference type="HOGENOM" id="CLU_021021_2_0_9"/>
<dbReference type="Pfam" id="PF01547">
    <property type="entry name" value="SBP_bac_1"/>
    <property type="match status" value="1"/>
</dbReference>
<evidence type="ECO:0000256" key="2">
    <source>
        <dbReference type="ARBA" id="ARBA00022729"/>
    </source>
</evidence>
<dbReference type="SUPFAM" id="SSF53850">
    <property type="entry name" value="Periplasmic binding protein-like II"/>
    <property type="match status" value="1"/>
</dbReference>
<accession>D9THI6</accession>
<dbReference type="AlphaFoldDB" id="D9THI6"/>
<proteinExistence type="predicted"/>
<dbReference type="PANTHER" id="PTHR43649">
    <property type="entry name" value="ARABINOSE-BINDING PROTEIN-RELATED"/>
    <property type="match status" value="1"/>
</dbReference>
<reference evidence="6 7" key="1">
    <citation type="journal article" date="2010" name="J. Bacteriol.">
        <title>Complete genome sequence of the cellulolytic thermophile Caldicellulosiruptor obsidiansis OB47T.</title>
        <authorList>
            <person name="Elkins J.G."/>
            <person name="Lochner A."/>
            <person name="Hamilton-Brehm S.D."/>
            <person name="Davenport K.W."/>
            <person name="Podar M."/>
            <person name="Brown S.D."/>
            <person name="Land M.L."/>
            <person name="Hauser L.J."/>
            <person name="Klingeman D.M."/>
            <person name="Raman B."/>
            <person name="Goodwin L.A."/>
            <person name="Tapia R."/>
            <person name="Meincke L.J."/>
            <person name="Detter J.C."/>
            <person name="Bruce D.C."/>
            <person name="Han C.S."/>
            <person name="Palumbo A.V."/>
            <person name="Cottingham R.W."/>
            <person name="Keller M."/>
            <person name="Graham D.E."/>
        </authorList>
    </citation>
    <scope>NUCLEOTIDE SEQUENCE [LARGE SCALE GENOMIC DNA]</scope>
    <source>
        <strain evidence="7">ATCC BAA-2073 / strain OB47</strain>
    </source>
</reference>
<dbReference type="Proteomes" id="UP000000347">
    <property type="component" value="Chromosome"/>
</dbReference>
<dbReference type="CDD" id="cd13584">
    <property type="entry name" value="PBP2_AlgQ1_2"/>
    <property type="match status" value="1"/>
</dbReference>
<evidence type="ECO:0000313" key="7">
    <source>
        <dbReference type="Proteomes" id="UP000000347"/>
    </source>
</evidence>
<dbReference type="STRING" id="608506.COB47_0192"/>
<dbReference type="InterPro" id="IPR006059">
    <property type="entry name" value="SBP"/>
</dbReference>
<evidence type="ECO:0000256" key="1">
    <source>
        <dbReference type="ARBA" id="ARBA00022475"/>
    </source>
</evidence>
<protein>
    <submittedName>
        <fullName evidence="6">Extracellular solute-binding protein family 1</fullName>
    </submittedName>
</protein>
<keyword evidence="1" id="KW-1003">Cell membrane</keyword>
<dbReference type="Gene3D" id="3.40.190.10">
    <property type="entry name" value="Periplasmic binding protein-like II"/>
    <property type="match status" value="2"/>
</dbReference>
<dbReference type="eggNOG" id="COG1653">
    <property type="taxonomic scope" value="Bacteria"/>
</dbReference>
<evidence type="ECO:0000256" key="5">
    <source>
        <dbReference type="ARBA" id="ARBA00023288"/>
    </source>
</evidence>
<dbReference type="KEGG" id="cob:COB47_0192"/>
<evidence type="ECO:0000256" key="3">
    <source>
        <dbReference type="ARBA" id="ARBA00023136"/>
    </source>
</evidence>
<dbReference type="OrthoDB" id="2491264at2"/>
<sequence length="530" mass="60570">MRKKRLALKCVVSLVTVCFFLLTILPNLISVNAASSSKPTLTYWCNLSGRIGAHYQNYAQLPLYQIIMKKFNVNLKFIHPPVGGESEQFNLLIATRQLPDMIEYSWEGYPGGVQKAIEDKIIIRLNPYLDRYAPNLKKFLDSRPDIKKMMTTDDGTVYNFPFIRSDKTICIFYGPMIRKDWLKKLNLQTPETIDDWYKMLVTFKNRKNELPGVKTPFYPFSILAYGSNNGNPRRTFDYCGFLCGAWGFKTDFYVENGKVKFGALHPNFKDFVALLQKWWKEGLIDPDIVTTNNSGIEAKVLNNQIASFLGLIGGNMGTFLSNKKGTDFDLVGVPYPVLKKGQTPEFSQMDFLYKKYGTAITTACKNIPLAMKILDWAYSKEGYMAYNFGILNKTYVIKDGKPYYTDLILKDPLGPVSAISKYTRSQVDGPFIGAKEFAEQTRLPQQVEAAENYAKSKNDKWLPPVSLTKEEAQKLSNIMNTIDTYYDEAFSKLITGKSNNIEGLVKTLKKMRIEEAIKIYQTAYNRYIKR</sequence>
<keyword evidence="5" id="KW-0449">Lipoprotein</keyword>
<evidence type="ECO:0000313" key="6">
    <source>
        <dbReference type="EMBL" id="ADL41551.1"/>
    </source>
</evidence>
<gene>
    <name evidence="6" type="ordered locus">COB47_0192</name>
</gene>
<keyword evidence="7" id="KW-1185">Reference proteome</keyword>
<dbReference type="PANTHER" id="PTHR43649:SF33">
    <property type="entry name" value="POLYGALACTURONAN_RHAMNOGALACTURONAN-BINDING PROTEIN YTCQ"/>
    <property type="match status" value="1"/>
</dbReference>
<dbReference type="RefSeq" id="WP_013289557.1">
    <property type="nucleotide sequence ID" value="NC_014392.1"/>
</dbReference>
<dbReference type="InterPro" id="IPR050490">
    <property type="entry name" value="Bact_solute-bd_prot1"/>
</dbReference>